<dbReference type="STRING" id="493475.GARC_0017"/>
<sequence>MNKIVFWAIGTLLFAAFSLSAHQQKTAISTVLFNPRTENIEIMHRFRVHDAEHAVKEIFGKDADIIDSKKTQQQFGDYVNQRFNLFDSDKQPLPLKMVGVELDGKFLWVYQETTQPTKLDNMTIRHNALRDLWPEQINTINVEGKGKLQTLTFADSVELLTLKFEH</sequence>
<dbReference type="Pfam" id="PF20420">
    <property type="entry name" value="DUF6702"/>
    <property type="match status" value="1"/>
</dbReference>
<comment type="caution">
    <text evidence="2">The sequence shown here is derived from an EMBL/GenBank/DDBJ whole genome shotgun (WGS) entry which is preliminary data.</text>
</comment>
<dbReference type="RefSeq" id="WP_007615371.1">
    <property type="nucleotide sequence ID" value="NZ_BAEO01000002.1"/>
</dbReference>
<keyword evidence="3" id="KW-1185">Reference proteome</keyword>
<organism evidence="2 3">
    <name type="scientific">Paraglaciecola arctica BSs20135</name>
    <dbReference type="NCBI Taxonomy" id="493475"/>
    <lineage>
        <taxon>Bacteria</taxon>
        <taxon>Pseudomonadati</taxon>
        <taxon>Pseudomonadota</taxon>
        <taxon>Gammaproteobacteria</taxon>
        <taxon>Alteromonadales</taxon>
        <taxon>Alteromonadaceae</taxon>
        <taxon>Paraglaciecola</taxon>
    </lineage>
</organism>
<proteinExistence type="predicted"/>
<dbReference type="EMBL" id="BAEO01000002">
    <property type="protein sequence ID" value="GAC16999.1"/>
    <property type="molecule type" value="Genomic_DNA"/>
</dbReference>
<keyword evidence="1" id="KW-0732">Signal</keyword>
<name>K6X8Q3_9ALTE</name>
<gene>
    <name evidence="2" type="ORF">GARC_0017</name>
</gene>
<dbReference type="AlphaFoldDB" id="K6X8Q3"/>
<reference evidence="2 3" key="1">
    <citation type="journal article" date="2017" name="Antonie Van Leeuwenhoek">
        <title>Rhizobium rhizosphaerae sp. nov., a novel species isolated from rice rhizosphere.</title>
        <authorList>
            <person name="Zhao J.J."/>
            <person name="Zhang J."/>
            <person name="Zhang R.J."/>
            <person name="Zhang C.W."/>
            <person name="Yin H.Q."/>
            <person name="Zhang X.X."/>
        </authorList>
    </citation>
    <scope>NUCLEOTIDE SEQUENCE [LARGE SCALE GENOMIC DNA]</scope>
    <source>
        <strain evidence="2 3">BSs20135</strain>
    </source>
</reference>
<evidence type="ECO:0000313" key="2">
    <source>
        <dbReference type="EMBL" id="GAC16999.1"/>
    </source>
</evidence>
<evidence type="ECO:0008006" key="4">
    <source>
        <dbReference type="Google" id="ProtNLM"/>
    </source>
</evidence>
<feature type="chain" id="PRO_5003896471" description="Orphan protein" evidence="1">
    <location>
        <begin position="24"/>
        <end position="166"/>
    </location>
</feature>
<protein>
    <recommendedName>
        <fullName evidence="4">Orphan protein</fullName>
    </recommendedName>
</protein>
<evidence type="ECO:0000313" key="3">
    <source>
        <dbReference type="Proteomes" id="UP000006327"/>
    </source>
</evidence>
<feature type="signal peptide" evidence="1">
    <location>
        <begin position="1"/>
        <end position="23"/>
    </location>
</feature>
<dbReference type="Proteomes" id="UP000006327">
    <property type="component" value="Unassembled WGS sequence"/>
</dbReference>
<dbReference type="OrthoDB" id="5741133at2"/>
<dbReference type="InterPro" id="IPR046525">
    <property type="entry name" value="DUF6702"/>
</dbReference>
<accession>K6X8Q3</accession>
<dbReference type="eggNOG" id="ENOG502Z826">
    <property type="taxonomic scope" value="Bacteria"/>
</dbReference>
<evidence type="ECO:0000256" key="1">
    <source>
        <dbReference type="SAM" id="SignalP"/>
    </source>
</evidence>